<gene>
    <name evidence="2" type="ORF">MPDQ_006299</name>
</gene>
<dbReference type="AlphaFoldDB" id="A0A507QWY6"/>
<organism evidence="2 3">
    <name type="scientific">Monascus purpureus</name>
    <name type="common">Red mold</name>
    <name type="synonym">Monascus anka</name>
    <dbReference type="NCBI Taxonomy" id="5098"/>
    <lineage>
        <taxon>Eukaryota</taxon>
        <taxon>Fungi</taxon>
        <taxon>Dikarya</taxon>
        <taxon>Ascomycota</taxon>
        <taxon>Pezizomycotina</taxon>
        <taxon>Eurotiomycetes</taxon>
        <taxon>Eurotiomycetidae</taxon>
        <taxon>Eurotiales</taxon>
        <taxon>Aspergillaceae</taxon>
        <taxon>Monascus</taxon>
    </lineage>
</organism>
<feature type="region of interest" description="Disordered" evidence="1">
    <location>
        <begin position="212"/>
        <end position="368"/>
    </location>
</feature>
<feature type="compositionally biased region" description="Low complexity" evidence="1">
    <location>
        <begin position="279"/>
        <end position="290"/>
    </location>
</feature>
<evidence type="ECO:0000313" key="2">
    <source>
        <dbReference type="EMBL" id="TQB73049.1"/>
    </source>
</evidence>
<reference evidence="2 3" key="1">
    <citation type="submission" date="2019-06" db="EMBL/GenBank/DDBJ databases">
        <title>Wine fermentation using esterase from Monascus purpureus.</title>
        <authorList>
            <person name="Geng C."/>
            <person name="Zhang Y."/>
        </authorList>
    </citation>
    <scope>NUCLEOTIDE SEQUENCE [LARGE SCALE GENOMIC DNA]</scope>
    <source>
        <strain evidence="2">HQ1</strain>
    </source>
</reference>
<accession>A0A507QWY6</accession>
<dbReference type="EMBL" id="VIFY01000052">
    <property type="protein sequence ID" value="TQB73049.1"/>
    <property type="molecule type" value="Genomic_DNA"/>
</dbReference>
<feature type="compositionally biased region" description="Polar residues" evidence="1">
    <location>
        <begin position="298"/>
        <end position="332"/>
    </location>
</feature>
<feature type="compositionally biased region" description="Polar residues" evidence="1">
    <location>
        <begin position="163"/>
        <end position="180"/>
    </location>
</feature>
<sequence length="543" mass="60185">MAIKLSTRKTAKPQSTRDISNPVLISANVLPRDDLQYLNDIPATRGTLQNPSPLTSQKSEVPERQQWNSTAQDNPSQQCDENLSSSHTRGGVAKEPMSLSLQRKPSKWRKIGGIFTAKNAVKPTSDRKPIYQVRVNDRSLYDLSNSTDFHCEQKSRYMVPPKMNSQQKGRTEQQSTGQSSKPKESGSEPFLNVDIPQVELERYSVMFSGLLDKRRPPPLARRRSRTLDDLNTSMTNEFFTDPPKLRRQATSPAARSPNFASFPASHFSKPLEDPGSQNLSPCPSPSLKLPTVPEGRTGNETFRQNSIHHTGQKPDVSTSRQAQVSVAYTVDSNESKRDHSRPRNGTEGAVATREKKVNNRSSENLPTATLRTRSVVLSETLDQLNGTRKRDDQNTVPLFTASKERVDQIMAAKMNSSTTPPVPFNATKERVDQIMAAKMNSSSTSPAESTHAQFKATKDRVDQIMGAKSNRSETSPVDSNRRPHENKHTDGKPPKSPKAEVSIARSVSVTRAKKQVIVPIGPRPTSGKSNQRFMKGRGGLLKS</sequence>
<dbReference type="Proteomes" id="UP000319663">
    <property type="component" value="Unassembled WGS sequence"/>
</dbReference>
<feature type="compositionally biased region" description="Basic and acidic residues" evidence="1">
    <location>
        <begin position="479"/>
        <end position="493"/>
    </location>
</feature>
<protein>
    <submittedName>
        <fullName evidence="2">Uncharacterized protein</fullName>
    </submittedName>
</protein>
<evidence type="ECO:0000256" key="1">
    <source>
        <dbReference type="SAM" id="MobiDB-lite"/>
    </source>
</evidence>
<evidence type="ECO:0000313" key="3">
    <source>
        <dbReference type="Proteomes" id="UP000319663"/>
    </source>
</evidence>
<feature type="compositionally biased region" description="Basic residues" evidence="1">
    <location>
        <begin position="1"/>
        <end position="11"/>
    </location>
</feature>
<feature type="compositionally biased region" description="Polar residues" evidence="1">
    <location>
        <begin position="359"/>
        <end position="368"/>
    </location>
</feature>
<keyword evidence="3" id="KW-1185">Reference proteome</keyword>
<proteinExistence type="predicted"/>
<feature type="region of interest" description="Disordered" evidence="1">
    <location>
        <begin position="466"/>
        <end position="501"/>
    </location>
</feature>
<feature type="region of interest" description="Disordered" evidence="1">
    <location>
        <begin position="1"/>
        <end position="23"/>
    </location>
</feature>
<feature type="region of interest" description="Disordered" evidence="1">
    <location>
        <begin position="519"/>
        <end position="543"/>
    </location>
</feature>
<feature type="region of interest" description="Disordered" evidence="1">
    <location>
        <begin position="152"/>
        <end position="193"/>
    </location>
</feature>
<feature type="compositionally biased region" description="Polar residues" evidence="1">
    <location>
        <begin position="229"/>
        <end position="238"/>
    </location>
</feature>
<feature type="compositionally biased region" description="Polar residues" evidence="1">
    <location>
        <begin position="46"/>
        <end position="88"/>
    </location>
</feature>
<name>A0A507QWY6_MONPU</name>
<dbReference type="OrthoDB" id="5404004at2759"/>
<feature type="region of interest" description="Disordered" evidence="1">
    <location>
        <begin position="41"/>
        <end position="104"/>
    </location>
</feature>
<comment type="caution">
    <text evidence="2">The sequence shown here is derived from an EMBL/GenBank/DDBJ whole genome shotgun (WGS) entry which is preliminary data.</text>
</comment>